<protein>
    <submittedName>
        <fullName evidence="1">Uncharacterized protein</fullName>
    </submittedName>
</protein>
<reference evidence="1 2" key="1">
    <citation type="submission" date="2016-11" db="EMBL/GenBank/DDBJ databases">
        <title>Draft Genome Sequences of Nine Cyanobacterial Strains from Diverse Habitats.</title>
        <authorList>
            <person name="Zhu T."/>
            <person name="Hou S."/>
            <person name="Lu X."/>
            <person name="Hess W.R."/>
        </authorList>
    </citation>
    <scope>NUCLEOTIDE SEQUENCE [LARGE SCALE GENOMIC DNA]</scope>
    <source>
        <strain evidence="1 2">IAM M-71</strain>
    </source>
</reference>
<sequence length="68" mass="7793">MGKKGKGEKEPDESIRDFPLFCRLPVKKVKTVDLIVKKKGISRTDAVSQSLDLWIEENSVYLQENEDI</sequence>
<dbReference type="RefSeq" id="WP_073592946.1">
    <property type="nucleotide sequence ID" value="NZ_MRCE01000006.1"/>
</dbReference>
<dbReference type="EMBL" id="MRCE01000006">
    <property type="protein sequence ID" value="OKH39084.1"/>
    <property type="molecule type" value="Genomic_DNA"/>
</dbReference>
<organism evidence="1 2">
    <name type="scientific">[Phormidium ambiguum] IAM M-71</name>
    <dbReference type="NCBI Taxonomy" id="454136"/>
    <lineage>
        <taxon>Bacteria</taxon>
        <taxon>Bacillati</taxon>
        <taxon>Cyanobacteriota</taxon>
        <taxon>Cyanophyceae</taxon>
        <taxon>Oscillatoriophycideae</taxon>
        <taxon>Aerosakkonematales</taxon>
        <taxon>Aerosakkonemataceae</taxon>
        <taxon>Floridanema</taxon>
    </lineage>
</organism>
<dbReference type="AlphaFoldDB" id="A0A1U7IP00"/>
<proteinExistence type="predicted"/>
<accession>A0A1U7IP00</accession>
<evidence type="ECO:0000313" key="1">
    <source>
        <dbReference type="EMBL" id="OKH39084.1"/>
    </source>
</evidence>
<evidence type="ECO:0000313" key="2">
    <source>
        <dbReference type="Proteomes" id="UP000185860"/>
    </source>
</evidence>
<dbReference type="Proteomes" id="UP000185860">
    <property type="component" value="Unassembled WGS sequence"/>
</dbReference>
<gene>
    <name evidence="1" type="ORF">NIES2119_08110</name>
</gene>
<dbReference type="STRING" id="454136.NIES2119_08110"/>
<comment type="caution">
    <text evidence="1">The sequence shown here is derived from an EMBL/GenBank/DDBJ whole genome shotgun (WGS) entry which is preliminary data.</text>
</comment>
<name>A0A1U7IP00_9CYAN</name>